<organism evidence="1 2">
    <name type="scientific">Aphanomyces astaci</name>
    <name type="common">Crayfish plague agent</name>
    <dbReference type="NCBI Taxonomy" id="112090"/>
    <lineage>
        <taxon>Eukaryota</taxon>
        <taxon>Sar</taxon>
        <taxon>Stramenopiles</taxon>
        <taxon>Oomycota</taxon>
        <taxon>Saprolegniomycetes</taxon>
        <taxon>Saprolegniales</taxon>
        <taxon>Verrucalvaceae</taxon>
        <taxon>Aphanomyces</taxon>
    </lineage>
</organism>
<gene>
    <name evidence="1" type="ORF">AaE_014406</name>
</gene>
<dbReference type="AlphaFoldDB" id="A0A6A4Z611"/>
<accession>A0A6A4Z611</accession>
<dbReference type="GO" id="GO:0003676">
    <property type="term" value="F:nucleic acid binding"/>
    <property type="evidence" value="ECO:0007669"/>
    <property type="project" value="InterPro"/>
</dbReference>
<dbReference type="PANTHER" id="PTHR47169">
    <property type="entry name" value="OS01G0541250 PROTEIN"/>
    <property type="match status" value="1"/>
</dbReference>
<name>A0A6A4Z611_APHAT</name>
<protein>
    <submittedName>
        <fullName evidence="1">Uncharacterized protein</fullName>
    </submittedName>
</protein>
<comment type="caution">
    <text evidence="1">The sequence shown here is derived from an EMBL/GenBank/DDBJ whole genome shotgun (WGS) entry which is preliminary data.</text>
</comment>
<dbReference type="EMBL" id="VJMI01020031">
    <property type="protein sequence ID" value="KAF0705688.1"/>
    <property type="molecule type" value="Genomic_DNA"/>
</dbReference>
<dbReference type="Gene3D" id="3.30.420.10">
    <property type="entry name" value="Ribonuclease H-like superfamily/Ribonuclease H"/>
    <property type="match status" value="1"/>
</dbReference>
<proteinExistence type="predicted"/>
<evidence type="ECO:0000313" key="1">
    <source>
        <dbReference type="EMBL" id="KAF0705688.1"/>
    </source>
</evidence>
<sequence>MNVLDLGFFRTIQSLQQNHQSNTFEDIVAATNQAWKDVDSWSLERNFLTLQCCLREVILSAGDNSYKVPHMKKAALKKSGLLPESVECGRDVFNTGCALLSNEDLEKTMNLLAAQTAADLEMCDIFSAMESLGIDDDEGV</sequence>
<reference evidence="1 2" key="1">
    <citation type="submission" date="2019-06" db="EMBL/GenBank/DDBJ databases">
        <title>Genomics analysis of Aphanomyces spp. identifies a new class of oomycete effector associated with host adaptation.</title>
        <authorList>
            <person name="Gaulin E."/>
        </authorList>
    </citation>
    <scope>NUCLEOTIDE SEQUENCE [LARGE SCALE GENOMIC DNA]</scope>
    <source>
        <strain evidence="1 2">E</strain>
    </source>
</reference>
<dbReference type="Proteomes" id="UP000469452">
    <property type="component" value="Unassembled WGS sequence"/>
</dbReference>
<dbReference type="VEuPathDB" id="FungiDB:H257_02296"/>
<evidence type="ECO:0000313" key="2">
    <source>
        <dbReference type="Proteomes" id="UP000469452"/>
    </source>
</evidence>
<dbReference type="InterPro" id="IPR036397">
    <property type="entry name" value="RNaseH_sf"/>
</dbReference>